<evidence type="ECO:0000256" key="1">
    <source>
        <dbReference type="ARBA" id="ARBA00004477"/>
    </source>
</evidence>
<protein>
    <recommendedName>
        <fullName evidence="6">Reticulon-like protein</fullName>
    </recommendedName>
</protein>
<dbReference type="STRING" id="4537.A0A0E0KJR7"/>
<comment type="subcellular location">
    <subcellularLocation>
        <location evidence="1 6">Endoplasmic reticulum membrane</location>
        <topology evidence="1 6">Multi-pass membrane protein</topology>
    </subcellularLocation>
</comment>
<evidence type="ECO:0000259" key="8">
    <source>
        <dbReference type="PROSITE" id="PS50845"/>
    </source>
</evidence>
<feature type="transmembrane region" description="Helical" evidence="6">
    <location>
        <begin position="269"/>
        <end position="288"/>
    </location>
</feature>
<name>A0A0E0KJR7_ORYPU</name>
<dbReference type="eggNOG" id="KOG1792">
    <property type="taxonomic scope" value="Eukaryota"/>
</dbReference>
<evidence type="ECO:0000256" key="3">
    <source>
        <dbReference type="ARBA" id="ARBA00022824"/>
    </source>
</evidence>
<reference evidence="9" key="1">
    <citation type="submission" date="2015-04" db="UniProtKB">
        <authorList>
            <consortium name="EnsemblPlants"/>
        </authorList>
    </citation>
    <scope>IDENTIFICATION</scope>
</reference>
<dbReference type="InterPro" id="IPR045064">
    <property type="entry name" value="Reticulon-like"/>
</dbReference>
<organism evidence="9">
    <name type="scientific">Oryza punctata</name>
    <name type="common">Red rice</name>
    <dbReference type="NCBI Taxonomy" id="4537"/>
    <lineage>
        <taxon>Eukaryota</taxon>
        <taxon>Viridiplantae</taxon>
        <taxon>Streptophyta</taxon>
        <taxon>Embryophyta</taxon>
        <taxon>Tracheophyta</taxon>
        <taxon>Spermatophyta</taxon>
        <taxon>Magnoliopsida</taxon>
        <taxon>Liliopsida</taxon>
        <taxon>Poales</taxon>
        <taxon>Poaceae</taxon>
        <taxon>BOP clade</taxon>
        <taxon>Oryzoideae</taxon>
        <taxon>Oryzeae</taxon>
        <taxon>Oryzinae</taxon>
        <taxon>Oryza</taxon>
    </lineage>
</organism>
<dbReference type="AlphaFoldDB" id="A0A0E0KJR7"/>
<evidence type="ECO:0000256" key="7">
    <source>
        <dbReference type="SAM" id="MobiDB-lite"/>
    </source>
</evidence>
<accession>A0A0E0KJR7</accession>
<feature type="region of interest" description="Disordered" evidence="7">
    <location>
        <begin position="407"/>
        <end position="440"/>
    </location>
</feature>
<dbReference type="PROSITE" id="PS50845">
    <property type="entry name" value="RETICULON"/>
    <property type="match status" value="1"/>
</dbReference>
<feature type="domain" description="Reticulon" evidence="8">
    <location>
        <begin position="77"/>
        <end position="254"/>
    </location>
</feature>
<keyword evidence="4 6" id="KW-1133">Transmembrane helix</keyword>
<dbReference type="OMA" id="PMCDALS"/>
<evidence type="ECO:0000313" key="10">
    <source>
        <dbReference type="Proteomes" id="UP000026962"/>
    </source>
</evidence>
<dbReference type="InterPro" id="IPR003388">
    <property type="entry name" value="Reticulon"/>
</dbReference>
<dbReference type="EnsemblPlants" id="OPUNC03G33310.1">
    <property type="protein sequence ID" value="OPUNC03G33310.1"/>
    <property type="gene ID" value="OPUNC03G33310"/>
</dbReference>
<keyword evidence="5 6" id="KW-0472">Membrane</keyword>
<evidence type="ECO:0000313" key="9">
    <source>
        <dbReference type="EnsemblPlants" id="OPUNC03G33310.1"/>
    </source>
</evidence>
<dbReference type="PANTHER" id="PTHR10994:SF62">
    <property type="entry name" value="RETICULON-LIKE PROTEIN B8"/>
    <property type="match status" value="1"/>
</dbReference>
<evidence type="ECO:0000256" key="4">
    <source>
        <dbReference type="ARBA" id="ARBA00022989"/>
    </source>
</evidence>
<dbReference type="HOGENOM" id="CLU_738468_0_0_1"/>
<dbReference type="PANTHER" id="PTHR10994">
    <property type="entry name" value="RETICULON"/>
    <property type="match status" value="1"/>
</dbReference>
<dbReference type="Gramene" id="OPUNC03G33310.1">
    <property type="protein sequence ID" value="OPUNC03G33310.1"/>
    <property type="gene ID" value="OPUNC03G33310"/>
</dbReference>
<dbReference type="Proteomes" id="UP000026962">
    <property type="component" value="Chromosome 3"/>
</dbReference>
<evidence type="ECO:0000256" key="6">
    <source>
        <dbReference type="RuleBase" id="RU363132"/>
    </source>
</evidence>
<dbReference type="Pfam" id="PF02453">
    <property type="entry name" value="Reticulon"/>
    <property type="match status" value="1"/>
</dbReference>
<dbReference type="GO" id="GO:0005789">
    <property type="term" value="C:endoplasmic reticulum membrane"/>
    <property type="evidence" value="ECO:0007669"/>
    <property type="project" value="UniProtKB-SubCell"/>
</dbReference>
<keyword evidence="10" id="KW-1185">Reference proteome</keyword>
<evidence type="ECO:0000256" key="2">
    <source>
        <dbReference type="ARBA" id="ARBA00022692"/>
    </source>
</evidence>
<sequence length="440" mass="47503">MWRFGRLGKGSVRYKKMSEHSESATEKIMSSIMDTIAENLPKQKSGKFDVGAASDKMKDKLFGRQKTIHRVLGGGKPADVLLWRNKKISSSVLALATAIWVFFEWLDYHFLTIVSFALVLGMVVQFVWSNFSSALSGSPSKVPRVELPEELFVNIAVAVGNQDVSCERNLKHFVLAIVGLWAAAVIGGWCNFLTVIYIGFVSAHTLPVLYEKYEDQVDDFLYNVLGLLHDQYQKLDQGVLSKIPKGNMKFKKSERPRKPKRRNAMEKKLSILVCLVVLLLLAVSGHGLRILHDVDGDFGQGFAFGSKAEAAAAAAAETEPLDPSLDDYENEMSHVEFEPVDTGSTPYAAADDAAAAAAPAPGPAAEAGSAAGSDSMKWWLPPSTIPSFPLFPGMPGLGMPLPGIPFKPIGWGSPAAPGQSSPDPPADGDTEPSAASQVIN</sequence>
<proteinExistence type="predicted"/>
<feature type="transmembrane region" description="Helical" evidence="6">
    <location>
        <begin position="109"/>
        <end position="128"/>
    </location>
</feature>
<feature type="transmembrane region" description="Helical" evidence="6">
    <location>
        <begin position="173"/>
        <end position="200"/>
    </location>
</feature>
<keyword evidence="2 6" id="KW-0812">Transmembrane</keyword>
<evidence type="ECO:0000256" key="5">
    <source>
        <dbReference type="ARBA" id="ARBA00023136"/>
    </source>
</evidence>
<reference evidence="9" key="2">
    <citation type="submission" date="2018-05" db="EMBL/GenBank/DDBJ databases">
        <title>OpunRS2 (Oryza punctata Reference Sequence Version 2).</title>
        <authorList>
            <person name="Zhang J."/>
            <person name="Kudrna D."/>
            <person name="Lee S."/>
            <person name="Talag J."/>
            <person name="Welchert J."/>
            <person name="Wing R.A."/>
        </authorList>
    </citation>
    <scope>NUCLEOTIDE SEQUENCE [LARGE SCALE GENOMIC DNA]</scope>
</reference>
<keyword evidence="3 6" id="KW-0256">Endoplasmic reticulum</keyword>
<dbReference type="GO" id="GO:0009617">
    <property type="term" value="P:response to bacterium"/>
    <property type="evidence" value="ECO:0007669"/>
    <property type="project" value="InterPro"/>
</dbReference>